<name>A0ABP7PFV9_9BACT</name>
<dbReference type="PROSITE" id="PS50975">
    <property type="entry name" value="ATP_GRASP"/>
    <property type="match status" value="1"/>
</dbReference>
<gene>
    <name evidence="6" type="ORF">GCM10022407_09290</name>
</gene>
<dbReference type="InterPro" id="IPR013815">
    <property type="entry name" value="ATP_grasp_subdomain_1"/>
</dbReference>
<accession>A0ABP7PFV9</accession>
<dbReference type="Proteomes" id="UP001501556">
    <property type="component" value="Unassembled WGS sequence"/>
</dbReference>
<dbReference type="InterPro" id="IPR003806">
    <property type="entry name" value="ATP-grasp_PylC-type"/>
</dbReference>
<dbReference type="Gene3D" id="3.30.470.20">
    <property type="entry name" value="ATP-grasp fold, B domain"/>
    <property type="match status" value="1"/>
</dbReference>
<keyword evidence="1" id="KW-0436">Ligase</keyword>
<keyword evidence="2 4" id="KW-0547">Nucleotide-binding</keyword>
<comment type="caution">
    <text evidence="6">The sequence shown here is derived from an EMBL/GenBank/DDBJ whole genome shotgun (WGS) entry which is preliminary data.</text>
</comment>
<sequence>MNTSPSQLLKFVGRQPVMAASPPLAVTAPRPAAPPVPARPGRLTVLMLEGEYRLTGAVLLCLSRQPGVRVHLLTRDARSPYRFSSYVRTTYVAPANLPDANLATFAREVAAATGAEVLLPVDVAGMRFAIAQRPELEKALRVLPLPTASYYEIAADKGLLAAFMQCHSIPAPDTIMDIQTNLAAKLGQFRFPVLLKPIDGAGGRGIVKYASAEALLAAVAALPAGSRYIVQNCIEGYDIDCNVLYHNGRLVAHSIQKGLVPTAGEYAPTEAIEFVRNDAVLAVVDRLMRALRWNGVAHLDLRYDARDHQIKVIEINTRFWLTVVGSALAAGVNFPALACLVAAGRPVAPAPYALGRYIPFASYCKYQFGPRERQPNEIRFGLRDTSVRAFIGDPLTKLYRFLTDKD</sequence>
<dbReference type="RefSeq" id="WP_345121518.1">
    <property type="nucleotide sequence ID" value="NZ_BAABDI010000004.1"/>
</dbReference>
<dbReference type="PANTHER" id="PTHR43585:SF2">
    <property type="entry name" value="ATP-GRASP ENZYME FSQD"/>
    <property type="match status" value="1"/>
</dbReference>
<evidence type="ECO:0000259" key="5">
    <source>
        <dbReference type="PROSITE" id="PS50975"/>
    </source>
</evidence>
<dbReference type="InterPro" id="IPR052032">
    <property type="entry name" value="ATP-dep_AA_Ligase"/>
</dbReference>
<dbReference type="Pfam" id="PF02655">
    <property type="entry name" value="ATP-grasp_3"/>
    <property type="match status" value="1"/>
</dbReference>
<dbReference type="Gene3D" id="3.30.1490.20">
    <property type="entry name" value="ATP-grasp fold, A domain"/>
    <property type="match status" value="1"/>
</dbReference>
<evidence type="ECO:0000313" key="7">
    <source>
        <dbReference type="Proteomes" id="UP001501556"/>
    </source>
</evidence>
<evidence type="ECO:0000256" key="1">
    <source>
        <dbReference type="ARBA" id="ARBA00022598"/>
    </source>
</evidence>
<dbReference type="InterPro" id="IPR011761">
    <property type="entry name" value="ATP-grasp"/>
</dbReference>
<evidence type="ECO:0000256" key="2">
    <source>
        <dbReference type="ARBA" id="ARBA00022741"/>
    </source>
</evidence>
<keyword evidence="3 4" id="KW-0067">ATP-binding</keyword>
<dbReference type="SUPFAM" id="SSF56059">
    <property type="entry name" value="Glutathione synthetase ATP-binding domain-like"/>
    <property type="match status" value="1"/>
</dbReference>
<feature type="domain" description="ATP-grasp" evidence="5">
    <location>
        <begin position="161"/>
        <end position="343"/>
    </location>
</feature>
<protein>
    <recommendedName>
        <fullName evidence="5">ATP-grasp domain-containing protein</fullName>
    </recommendedName>
</protein>
<evidence type="ECO:0000313" key="6">
    <source>
        <dbReference type="EMBL" id="GAA3964885.1"/>
    </source>
</evidence>
<proteinExistence type="predicted"/>
<reference evidence="7" key="1">
    <citation type="journal article" date="2019" name="Int. J. Syst. Evol. Microbiol.">
        <title>The Global Catalogue of Microorganisms (GCM) 10K type strain sequencing project: providing services to taxonomists for standard genome sequencing and annotation.</title>
        <authorList>
            <consortium name="The Broad Institute Genomics Platform"/>
            <consortium name="The Broad Institute Genome Sequencing Center for Infectious Disease"/>
            <person name="Wu L."/>
            <person name="Ma J."/>
        </authorList>
    </citation>
    <scope>NUCLEOTIDE SEQUENCE [LARGE SCALE GENOMIC DNA]</scope>
    <source>
        <strain evidence="7">JCM 17217</strain>
    </source>
</reference>
<evidence type="ECO:0000256" key="3">
    <source>
        <dbReference type="ARBA" id="ARBA00022840"/>
    </source>
</evidence>
<dbReference type="EMBL" id="BAABDI010000004">
    <property type="protein sequence ID" value="GAA3964885.1"/>
    <property type="molecule type" value="Genomic_DNA"/>
</dbReference>
<dbReference type="PANTHER" id="PTHR43585">
    <property type="entry name" value="FUMIPYRROLE BIOSYNTHESIS PROTEIN C"/>
    <property type="match status" value="1"/>
</dbReference>
<evidence type="ECO:0000256" key="4">
    <source>
        <dbReference type="PROSITE-ProRule" id="PRU00409"/>
    </source>
</evidence>
<keyword evidence="7" id="KW-1185">Reference proteome</keyword>
<organism evidence="6 7">
    <name type="scientific">Hymenobacter antarcticus</name>
    <dbReference type="NCBI Taxonomy" id="486270"/>
    <lineage>
        <taxon>Bacteria</taxon>
        <taxon>Pseudomonadati</taxon>
        <taxon>Bacteroidota</taxon>
        <taxon>Cytophagia</taxon>
        <taxon>Cytophagales</taxon>
        <taxon>Hymenobacteraceae</taxon>
        <taxon>Hymenobacter</taxon>
    </lineage>
</organism>